<feature type="compositionally biased region" description="Low complexity" evidence="3">
    <location>
        <begin position="206"/>
        <end position="216"/>
    </location>
</feature>
<comment type="caution">
    <text evidence="6">The sequence shown here is derived from an EMBL/GenBank/DDBJ whole genome shotgun (WGS) entry which is preliminary data.</text>
</comment>
<evidence type="ECO:0000259" key="5">
    <source>
        <dbReference type="Pfam" id="PF16099"/>
    </source>
</evidence>
<dbReference type="Pfam" id="PF08585">
    <property type="entry name" value="RMI1_N_C"/>
    <property type="match status" value="1"/>
</dbReference>
<comment type="similarity">
    <text evidence="1">Belongs to the RMI1 family.</text>
</comment>
<evidence type="ECO:0000313" key="7">
    <source>
        <dbReference type="Proteomes" id="UP001165289"/>
    </source>
</evidence>
<dbReference type="GO" id="GO:0016604">
    <property type="term" value="C:nuclear body"/>
    <property type="evidence" value="ECO:0007669"/>
    <property type="project" value="TreeGrafter"/>
</dbReference>
<proteinExistence type="inferred from homology"/>
<name>A0AAV7JPV9_9METZ</name>
<feature type="domain" description="RecQ mediated genome instability protein 1 OB-fold" evidence="4">
    <location>
        <begin position="71"/>
        <end position="185"/>
    </location>
</feature>
<dbReference type="Proteomes" id="UP001165289">
    <property type="component" value="Unassembled WGS sequence"/>
</dbReference>
<evidence type="ECO:0000256" key="3">
    <source>
        <dbReference type="SAM" id="MobiDB-lite"/>
    </source>
</evidence>
<feature type="domain" description="RecQ-mediated genome instability protein 1 C-terminal OB-fold" evidence="5">
    <location>
        <begin position="314"/>
        <end position="421"/>
    </location>
</feature>
<evidence type="ECO:0000256" key="2">
    <source>
        <dbReference type="ARBA" id="ARBA00018987"/>
    </source>
</evidence>
<dbReference type="SMART" id="SM01161">
    <property type="entry name" value="DUF1767"/>
    <property type="match status" value="1"/>
</dbReference>
<dbReference type="InterPro" id="IPR013894">
    <property type="entry name" value="RMI1_OB"/>
</dbReference>
<reference evidence="6 7" key="1">
    <citation type="journal article" date="2023" name="BMC Biol.">
        <title>The compact genome of the sponge Oopsacas minuta (Hexactinellida) is lacking key metazoan core genes.</title>
        <authorList>
            <person name="Santini S."/>
            <person name="Schenkelaars Q."/>
            <person name="Jourda C."/>
            <person name="Duchesne M."/>
            <person name="Belahbib H."/>
            <person name="Rocher C."/>
            <person name="Selva M."/>
            <person name="Riesgo A."/>
            <person name="Vervoort M."/>
            <person name="Leys S.P."/>
            <person name="Kodjabachian L."/>
            <person name="Le Bivic A."/>
            <person name="Borchiellini C."/>
            <person name="Claverie J.M."/>
            <person name="Renard E."/>
        </authorList>
    </citation>
    <scope>NUCLEOTIDE SEQUENCE [LARGE SCALE GENOMIC DNA]</scope>
    <source>
        <strain evidence="6">SPO-2</strain>
    </source>
</reference>
<evidence type="ECO:0000313" key="6">
    <source>
        <dbReference type="EMBL" id="KAI6650940.1"/>
    </source>
</evidence>
<dbReference type="EMBL" id="JAKMXF010000309">
    <property type="protein sequence ID" value="KAI6650940.1"/>
    <property type="molecule type" value="Genomic_DNA"/>
</dbReference>
<feature type="region of interest" description="Disordered" evidence="3">
    <location>
        <begin position="202"/>
        <end position="221"/>
    </location>
</feature>
<dbReference type="GO" id="GO:0000166">
    <property type="term" value="F:nucleotide binding"/>
    <property type="evidence" value="ECO:0007669"/>
    <property type="project" value="InterPro"/>
</dbReference>
<dbReference type="GO" id="GO:0000712">
    <property type="term" value="P:resolution of meiotic recombination intermediates"/>
    <property type="evidence" value="ECO:0007669"/>
    <property type="project" value="TreeGrafter"/>
</dbReference>
<dbReference type="Pfam" id="PF16099">
    <property type="entry name" value="RMI1_C"/>
    <property type="match status" value="1"/>
</dbReference>
<dbReference type="InterPro" id="IPR042470">
    <property type="entry name" value="RMI1_N_C_sf"/>
</dbReference>
<evidence type="ECO:0000256" key="1">
    <source>
        <dbReference type="ARBA" id="ARBA00006395"/>
    </source>
</evidence>
<sequence length="424" mass="47514">MAELQELSNSFRQQTNLCLRNDWLAKILPSLREISSKPQSIRLYEKWLITHITESSQPFLPHDIRAITRVFHMSYTLQLTKLLDISTSKYQQYLKLGDKVSISELETDKISDVPTKRMYLLELTDGNTTIYGIEYKPIHSLTPNVLPGAKIVIKGMIPVRNGFVLLEGSNVNVLGGSVEKLIEDNSILPLLSRELDIQLDLPGPNSSTAPLPSATPTVPPPLTTTTTTTLSTGPIIISDDKIVENPSINEMSIANEAWLDEAIDQAVDEQLIGDDISLSDIMDEDFEPKVELEPSSPPTLTLREISHAISQSQNCLAYTHCKVFTLISKLDTTPALAWQLKAKLIDRENTKLDIRFSDQVLEKLIGFSGREFKEVIEPNKLNPFQKLRGKNGFISCQNTLKSLDCRLLISYDRSANLPIVEMIE</sequence>
<keyword evidence="7" id="KW-1185">Reference proteome</keyword>
<dbReference type="GO" id="GO:0031422">
    <property type="term" value="C:RecQ family helicase-topoisomerase III complex"/>
    <property type="evidence" value="ECO:0007669"/>
    <property type="project" value="TreeGrafter"/>
</dbReference>
<dbReference type="Gene3D" id="6.10.140.770">
    <property type="match status" value="1"/>
</dbReference>
<accession>A0AAV7JPV9</accession>
<dbReference type="PANTHER" id="PTHR14790">
    <property type="entry name" value="RECQ-MEDIATED GENOME INSTABILITY PROTEIN 1 RMI1"/>
    <property type="match status" value="1"/>
</dbReference>
<evidence type="ECO:0000259" key="4">
    <source>
        <dbReference type="Pfam" id="PF08585"/>
    </source>
</evidence>
<dbReference type="Gene3D" id="2.40.50.770">
    <property type="entry name" value="RecQ-mediated genome instability protein Rmi1, C-terminal domain"/>
    <property type="match status" value="1"/>
</dbReference>
<dbReference type="AlphaFoldDB" id="A0AAV7JPV9"/>
<gene>
    <name evidence="6" type="ORF">LOD99_5780</name>
</gene>
<dbReference type="PANTHER" id="PTHR14790:SF15">
    <property type="entry name" value="RECQ-MEDIATED GENOME INSTABILITY PROTEIN 1"/>
    <property type="match status" value="1"/>
</dbReference>
<dbReference type="GO" id="GO:0000724">
    <property type="term" value="P:double-strand break repair via homologous recombination"/>
    <property type="evidence" value="ECO:0007669"/>
    <property type="project" value="TreeGrafter"/>
</dbReference>
<protein>
    <recommendedName>
        <fullName evidence="2">RecQ-mediated genome instability protein 1</fullName>
    </recommendedName>
</protein>
<dbReference type="InterPro" id="IPR032199">
    <property type="entry name" value="RMI1_C"/>
</dbReference>
<organism evidence="6 7">
    <name type="scientific">Oopsacas minuta</name>
    <dbReference type="NCBI Taxonomy" id="111878"/>
    <lineage>
        <taxon>Eukaryota</taxon>
        <taxon>Metazoa</taxon>
        <taxon>Porifera</taxon>
        <taxon>Hexactinellida</taxon>
        <taxon>Hexasterophora</taxon>
        <taxon>Lyssacinosida</taxon>
        <taxon>Leucopsacidae</taxon>
        <taxon>Oopsacas</taxon>
    </lineage>
</organism>